<reference evidence="3" key="1">
    <citation type="journal article" date="2015" name="Proc. Natl. Acad. Sci. U.S.A.">
        <title>Bacterial clade with the ribosomal RNA operon on a small plasmid rather than the chromosome.</title>
        <authorList>
            <person name="Anda M."/>
            <person name="Ohtsubo Y."/>
            <person name="Okubo T."/>
            <person name="Sugawara M."/>
            <person name="Nagata Y."/>
            <person name="Tsuda M."/>
            <person name="Minamisawa K."/>
            <person name="Mitsui H."/>
        </authorList>
    </citation>
    <scope>NUCLEOTIDE SEQUENCE</scope>
    <source>
        <strain evidence="3">DSM 14790</strain>
    </source>
</reference>
<keyword evidence="1" id="KW-1133">Transmembrane helix</keyword>
<dbReference type="EMBL" id="LC066372">
    <property type="protein sequence ID" value="BAT26539.1"/>
    <property type="molecule type" value="Genomic_DNA"/>
</dbReference>
<proteinExistence type="predicted"/>
<keyword evidence="1" id="KW-0472">Membrane</keyword>
<feature type="transmembrane region" description="Helical" evidence="1">
    <location>
        <begin position="123"/>
        <end position="151"/>
    </location>
</feature>
<feature type="transmembrane region" description="Helical" evidence="1">
    <location>
        <begin position="157"/>
        <end position="177"/>
    </location>
</feature>
<evidence type="ECO:0000256" key="1">
    <source>
        <dbReference type="SAM" id="Phobius"/>
    </source>
</evidence>
<organism evidence="3">
    <name type="scientific">Aurantimonas coralicida</name>
    <dbReference type="NCBI Taxonomy" id="182270"/>
    <lineage>
        <taxon>Bacteria</taxon>
        <taxon>Pseudomonadati</taxon>
        <taxon>Pseudomonadota</taxon>
        <taxon>Alphaproteobacteria</taxon>
        <taxon>Hyphomicrobiales</taxon>
        <taxon>Aurantimonadaceae</taxon>
        <taxon>Aurantimonas</taxon>
    </lineage>
</organism>
<dbReference type="AlphaFoldDB" id="A0A0P0YYC3"/>
<dbReference type="GO" id="GO:0006629">
    <property type="term" value="P:lipid metabolic process"/>
    <property type="evidence" value="ECO:0007669"/>
    <property type="project" value="InterPro"/>
</dbReference>
<dbReference type="RefSeq" id="WP_024351914.1">
    <property type="nucleotide sequence ID" value="NZ_BBWN01000042.1"/>
</dbReference>
<evidence type="ECO:0000313" key="3">
    <source>
        <dbReference type="EMBL" id="BAT26539.1"/>
    </source>
</evidence>
<dbReference type="Pfam" id="PF01764">
    <property type="entry name" value="Lipase_3"/>
    <property type="match status" value="1"/>
</dbReference>
<evidence type="ECO:0000259" key="2">
    <source>
        <dbReference type="Pfam" id="PF01764"/>
    </source>
</evidence>
<name>A0A0P0YYC3_9HYPH</name>
<keyword evidence="1" id="KW-0812">Transmembrane</keyword>
<protein>
    <recommendedName>
        <fullName evidence="2">Fungal lipase-type domain-containing protein</fullName>
    </recommendedName>
</protein>
<feature type="domain" description="Fungal lipase-type" evidence="2">
    <location>
        <begin position="215"/>
        <end position="266"/>
    </location>
</feature>
<sequence>MIEKRLVFVFPGFEPMPITAHMDRFARAAARTAALWDTRLAIEPTDRRAETEAATHRGVLRAELTGHGWRTHTDLVFCDWSDLILAYAGRSSLRRLFSGLAGLGDFLVTGTVFRYARVSWRYLFFYLFPLAVLAGTLFGGWIIGGLVAALAPLPGPAGLLVAVLAGLATAWALLLYANRRLHVLTAMDDWAMARDFCRDRNPAITRRIDAHAEAMRHAVAGTEADEIVVAAHSLGASLAVLALDRALAAGLRRDRPLQVLTVGSSLMKTALHPAAGAQRRAVREIVVTHAVPWIDVQGLSDPINFYRSDPARSLGIREGEAPTVVRIRFKRLVTTATYRRIKRDFFRLHRQFVLAVERRSAYSFHMLLLGPRPLVDYGRLETVDLPPLSPPATGEGARP</sequence>
<accession>A0A0P0YYC3</accession>
<dbReference type="InterPro" id="IPR002921">
    <property type="entry name" value="Fungal_lipase-type"/>
</dbReference>